<feature type="region of interest" description="Disordered" evidence="1">
    <location>
        <begin position="1"/>
        <end position="41"/>
    </location>
</feature>
<dbReference type="SUPFAM" id="SSF53335">
    <property type="entry name" value="S-adenosyl-L-methionine-dependent methyltransferases"/>
    <property type="match status" value="1"/>
</dbReference>
<dbReference type="Gene3D" id="3.40.50.150">
    <property type="entry name" value="Vaccinia Virus protein VP39"/>
    <property type="match status" value="1"/>
</dbReference>
<reference evidence="2 3" key="1">
    <citation type="journal article" date="2019" name="Int. J. Syst. Evol. Microbiol.">
        <title>The Global Catalogue of Microorganisms (GCM) 10K type strain sequencing project: providing services to taxonomists for standard genome sequencing and annotation.</title>
        <authorList>
            <consortium name="The Broad Institute Genomics Platform"/>
            <consortium name="The Broad Institute Genome Sequencing Center for Infectious Disease"/>
            <person name="Wu L."/>
            <person name="Ma J."/>
        </authorList>
    </citation>
    <scope>NUCLEOTIDE SEQUENCE [LARGE SCALE GENOMIC DNA]</scope>
    <source>
        <strain evidence="2 3">Y73</strain>
    </source>
</reference>
<evidence type="ECO:0000313" key="2">
    <source>
        <dbReference type="EMBL" id="MFC6889403.1"/>
    </source>
</evidence>
<sequence>MSRVNDPDAAGPARGRFSDPPDAVRNGVPSWTTVDDPPSEIDDDTLSALTEATAGGTLREALARTFPGAQNGGPAGVDECAARDALFVDPADVWRIPVADAIGGRCLDVNAGVGTRSLLLAELADSVDAADTELESLSFLAARDDYAGGDRVIPIHAEPTALPKPSDPYDTVVADLAGPNRPVSLSKTVEDLTEHLAPDGALLLLLDGWPRLAGLTDAVGFGAPNRPGGGRTLSRAYGAFGPGGTGVRGYERRLSSLGFEDVDLYGLVPDSTDPSYVIPIDDAGAVRRLFAAGNAGNAVDRLAVRGAGFARRTGVLDGCWPAYLAVCRGGSGTDSKSGGDDGEPLDVREGNGLPTPEMRGLVTRGGGRSTVLVDGDDGSLAGVTKVPHRRAHAEFVLDECRTMRALRERDGAGPDRPGILGGDESTPVPETIPSGTVTMTRFGPTYSEEPARGVPLSGSLSRDPERFRRVLERGLDWLARMQLRYGGDPFEQSPVAVAADLRFEEFGLEPPPVDEPIRLFEAPCHGDFHPKNVFVERGDGHGNASATGGDPGSVTAVIDWELGDVADNPIVDPAFFVLQTARLAFGGLEEGIDGALASPGPHADAVRDAVGDYCDAVGLSRRAFTTYLPMVWIRRLRRCSARGATASYSGRALRRASDVRTVWDRRSEIWAILDE</sequence>
<evidence type="ECO:0000256" key="1">
    <source>
        <dbReference type="SAM" id="MobiDB-lite"/>
    </source>
</evidence>
<dbReference type="InterPro" id="IPR011009">
    <property type="entry name" value="Kinase-like_dom_sf"/>
</dbReference>
<protein>
    <recommendedName>
        <fullName evidence="4">Aminoglycoside phosphotransferase domain-containing protein</fullName>
    </recommendedName>
</protein>
<feature type="region of interest" description="Disordered" evidence="1">
    <location>
        <begin position="409"/>
        <end position="437"/>
    </location>
</feature>
<dbReference type="Gene3D" id="3.90.1200.10">
    <property type="match status" value="1"/>
</dbReference>
<dbReference type="AlphaFoldDB" id="A0ABD5UJR9"/>
<name>A0ABD5UJR9_9EURY</name>
<organism evidence="2 3">
    <name type="scientific">Halorubrum trueperi</name>
    <dbReference type="NCBI Taxonomy" id="2004704"/>
    <lineage>
        <taxon>Archaea</taxon>
        <taxon>Methanobacteriati</taxon>
        <taxon>Methanobacteriota</taxon>
        <taxon>Stenosarchaea group</taxon>
        <taxon>Halobacteria</taxon>
        <taxon>Halobacteriales</taxon>
        <taxon>Haloferacaceae</taxon>
        <taxon>Halorubrum</taxon>
    </lineage>
</organism>
<dbReference type="InterPro" id="IPR029063">
    <property type="entry name" value="SAM-dependent_MTases_sf"/>
</dbReference>
<proteinExistence type="predicted"/>
<dbReference type="Proteomes" id="UP001596333">
    <property type="component" value="Unassembled WGS sequence"/>
</dbReference>
<evidence type="ECO:0000313" key="3">
    <source>
        <dbReference type="Proteomes" id="UP001596333"/>
    </source>
</evidence>
<gene>
    <name evidence="2" type="ORF">ACFQEY_10310</name>
</gene>
<accession>A0ABD5UJR9</accession>
<comment type="caution">
    <text evidence="2">The sequence shown here is derived from an EMBL/GenBank/DDBJ whole genome shotgun (WGS) entry which is preliminary data.</text>
</comment>
<keyword evidence="3" id="KW-1185">Reference proteome</keyword>
<evidence type="ECO:0008006" key="4">
    <source>
        <dbReference type="Google" id="ProtNLM"/>
    </source>
</evidence>
<dbReference type="SUPFAM" id="SSF56112">
    <property type="entry name" value="Protein kinase-like (PK-like)"/>
    <property type="match status" value="1"/>
</dbReference>
<dbReference type="EMBL" id="JBHSXI010000011">
    <property type="protein sequence ID" value="MFC6889403.1"/>
    <property type="molecule type" value="Genomic_DNA"/>
</dbReference>
<feature type="region of interest" description="Disordered" evidence="1">
    <location>
        <begin position="331"/>
        <end position="373"/>
    </location>
</feature>
<dbReference type="RefSeq" id="WP_379768178.1">
    <property type="nucleotide sequence ID" value="NZ_JBHSXI010000011.1"/>
</dbReference>